<keyword evidence="2" id="KW-1185">Reference proteome</keyword>
<sequence length="89" mass="9656">MIYTLHIDKEAPGLYAARVLDGRAEVAEYQTATISGAIRDCAGVAFPGLDGFHVWYGHVCIGTTSLYSMRHDAETLAQRLVSLHSQFGG</sequence>
<evidence type="ECO:0000313" key="2">
    <source>
        <dbReference type="Proteomes" id="UP000095607"/>
    </source>
</evidence>
<accession>A0ABN4SGM7</accession>
<dbReference type="Proteomes" id="UP000095607">
    <property type="component" value="Chromosome"/>
</dbReference>
<protein>
    <submittedName>
        <fullName evidence="1">Uncharacterized protein</fullName>
    </submittedName>
</protein>
<organism evidence="1 2">
    <name type="scientific">Delftia tsuruhatensis</name>
    <dbReference type="NCBI Taxonomy" id="180282"/>
    <lineage>
        <taxon>Bacteria</taxon>
        <taxon>Pseudomonadati</taxon>
        <taxon>Pseudomonadota</taxon>
        <taxon>Betaproteobacteria</taxon>
        <taxon>Burkholderiales</taxon>
        <taxon>Comamonadaceae</taxon>
        <taxon>Delftia</taxon>
    </lineage>
</organism>
<evidence type="ECO:0000313" key="1">
    <source>
        <dbReference type="EMBL" id="AOV02741.1"/>
    </source>
</evidence>
<proteinExistence type="predicted"/>
<name>A0ABN4SGM7_9BURK</name>
<dbReference type="RefSeq" id="WP_043791245.1">
    <property type="nucleotide sequence ID" value="NZ_CBCSDN010000054.1"/>
</dbReference>
<reference evidence="1 2" key="1">
    <citation type="submission" date="2016-09" db="EMBL/GenBank/DDBJ databases">
        <title>Complete genome sequence of Deltia acidovorans CM13 isolated from murine proximal colonic tissue.</title>
        <authorList>
            <person name="Saffarian A."/>
        </authorList>
    </citation>
    <scope>NUCLEOTIDE SEQUENCE [LARGE SCALE GENOMIC DNA]</scope>
    <source>
        <strain evidence="1 2">CM13</strain>
    </source>
</reference>
<dbReference type="EMBL" id="CP017420">
    <property type="protein sequence ID" value="AOV02741.1"/>
    <property type="molecule type" value="Genomic_DNA"/>
</dbReference>
<gene>
    <name evidence="1" type="ORF">BI380_16050</name>
</gene>